<gene>
    <name evidence="2" type="ORF">TPC1_15889</name>
</gene>
<sequence length="283" mass="32482">MTEINLSVGLAVIAYGLTQILVGAIILLKAKKKDRTQRGQFPVTQIVFNVVYSLTIGISMIIVQYNAVYIGVFMFAVKVLVVSLLSEWRAFYSSKKLNLEDFLTFVKAAPPLISIEVDCFHYIEVSNEKESKFVETRYIRMTNWQDNTQISNAFGSDPLIFFELDQKVDLLGESSRLLKMSYNQAVSENQHRDRHCKATQEMVVDGLKSEYFVQQGRLPCWMTPIMFWLSQFLGFDVLFACLLRAKMQNTSLTVRKLANLEPMNADFVTVKPMYVTDLKQYVK</sequence>
<keyword evidence="1" id="KW-0472">Membrane</keyword>
<accession>A0A146K5R8</accession>
<reference evidence="2" key="1">
    <citation type="submission" date="2015-07" db="EMBL/GenBank/DDBJ databases">
        <title>Adaptation to a free-living lifestyle via gene acquisitions in the diplomonad Trepomonas sp. PC1.</title>
        <authorList>
            <person name="Xu F."/>
            <person name="Jerlstrom-Hultqvist J."/>
            <person name="Kolisko M."/>
            <person name="Simpson A.G.B."/>
            <person name="Roger A.J."/>
            <person name="Svard S.G."/>
            <person name="Andersson J.O."/>
        </authorList>
    </citation>
    <scope>NUCLEOTIDE SEQUENCE</scope>
    <source>
        <strain evidence="2">PC1</strain>
    </source>
</reference>
<dbReference type="EMBL" id="GDID01004366">
    <property type="protein sequence ID" value="JAP92240.1"/>
    <property type="molecule type" value="Transcribed_RNA"/>
</dbReference>
<evidence type="ECO:0000256" key="1">
    <source>
        <dbReference type="SAM" id="Phobius"/>
    </source>
</evidence>
<proteinExistence type="predicted"/>
<dbReference type="AlphaFoldDB" id="A0A146K5R8"/>
<keyword evidence="1 2" id="KW-0812">Transmembrane</keyword>
<name>A0A146K5R8_9EUKA</name>
<feature type="non-terminal residue" evidence="2">
    <location>
        <position position="283"/>
    </location>
</feature>
<organism evidence="2">
    <name type="scientific">Trepomonas sp. PC1</name>
    <dbReference type="NCBI Taxonomy" id="1076344"/>
    <lineage>
        <taxon>Eukaryota</taxon>
        <taxon>Metamonada</taxon>
        <taxon>Diplomonadida</taxon>
        <taxon>Hexamitidae</taxon>
        <taxon>Hexamitinae</taxon>
        <taxon>Trepomonas</taxon>
    </lineage>
</organism>
<protein>
    <submittedName>
        <fullName evidence="2">Transmembrane domain-containing protein</fullName>
    </submittedName>
</protein>
<keyword evidence="1" id="KW-1133">Transmembrane helix</keyword>
<evidence type="ECO:0000313" key="2">
    <source>
        <dbReference type="EMBL" id="JAP92240.1"/>
    </source>
</evidence>
<feature type="transmembrane region" description="Helical" evidence="1">
    <location>
        <begin position="40"/>
        <end position="62"/>
    </location>
</feature>
<feature type="transmembrane region" description="Helical" evidence="1">
    <location>
        <begin position="6"/>
        <end position="28"/>
    </location>
</feature>
<feature type="transmembrane region" description="Helical" evidence="1">
    <location>
        <begin position="68"/>
        <end position="86"/>
    </location>
</feature>